<evidence type="ECO:0008006" key="3">
    <source>
        <dbReference type="Google" id="ProtNLM"/>
    </source>
</evidence>
<dbReference type="EMBL" id="JACHJS010000001">
    <property type="protein sequence ID" value="MBB4967810.1"/>
    <property type="molecule type" value="Genomic_DNA"/>
</dbReference>
<dbReference type="AlphaFoldDB" id="A0A7W7T792"/>
<keyword evidence="2" id="KW-1185">Reference proteome</keyword>
<comment type="caution">
    <text evidence="1">The sequence shown here is derived from an EMBL/GenBank/DDBJ whole genome shotgun (WGS) entry which is preliminary data.</text>
</comment>
<organism evidence="1 2">
    <name type="scientific">Saccharothrix violaceirubra</name>
    <dbReference type="NCBI Taxonomy" id="413306"/>
    <lineage>
        <taxon>Bacteria</taxon>
        <taxon>Bacillati</taxon>
        <taxon>Actinomycetota</taxon>
        <taxon>Actinomycetes</taxon>
        <taxon>Pseudonocardiales</taxon>
        <taxon>Pseudonocardiaceae</taxon>
        <taxon>Saccharothrix</taxon>
    </lineage>
</organism>
<dbReference type="RefSeq" id="WP_184672809.1">
    <property type="nucleotide sequence ID" value="NZ_BAABAI010000016.1"/>
</dbReference>
<dbReference type="Proteomes" id="UP000542674">
    <property type="component" value="Unassembled WGS sequence"/>
</dbReference>
<sequence>MTTDFPPPGSRVAIHLSGHPHDVLREQAEVHLTRYDWHLAGTSTDTTDLLRLVSDGVDLVLLLDHDDVVGVLIALEALRQLRESTGIRPVILTAADFDAPCAA</sequence>
<gene>
    <name evidence="1" type="ORF">F4559_005169</name>
</gene>
<evidence type="ECO:0000313" key="2">
    <source>
        <dbReference type="Proteomes" id="UP000542674"/>
    </source>
</evidence>
<name>A0A7W7T792_9PSEU</name>
<protein>
    <recommendedName>
        <fullName evidence="3">Response regulatory domain-containing protein</fullName>
    </recommendedName>
</protein>
<proteinExistence type="predicted"/>
<accession>A0A7W7T792</accession>
<reference evidence="1 2" key="1">
    <citation type="submission" date="2020-08" db="EMBL/GenBank/DDBJ databases">
        <title>Sequencing the genomes of 1000 actinobacteria strains.</title>
        <authorList>
            <person name="Klenk H.-P."/>
        </authorList>
    </citation>
    <scope>NUCLEOTIDE SEQUENCE [LARGE SCALE GENOMIC DNA]</scope>
    <source>
        <strain evidence="1 2">DSM 45084</strain>
    </source>
</reference>
<evidence type="ECO:0000313" key="1">
    <source>
        <dbReference type="EMBL" id="MBB4967810.1"/>
    </source>
</evidence>